<keyword evidence="1" id="KW-1133">Transmembrane helix</keyword>
<organism evidence="2">
    <name type="scientific">freshwater metagenome</name>
    <dbReference type="NCBI Taxonomy" id="449393"/>
    <lineage>
        <taxon>unclassified sequences</taxon>
        <taxon>metagenomes</taxon>
        <taxon>ecological metagenomes</taxon>
    </lineage>
</organism>
<dbReference type="AlphaFoldDB" id="A0A6J6JKT9"/>
<feature type="transmembrane region" description="Helical" evidence="1">
    <location>
        <begin position="46"/>
        <end position="70"/>
    </location>
</feature>
<proteinExistence type="predicted"/>
<name>A0A6J6JKT9_9ZZZZ</name>
<evidence type="ECO:0000313" key="2">
    <source>
        <dbReference type="EMBL" id="CAB4637951.1"/>
    </source>
</evidence>
<feature type="transmembrane region" description="Helical" evidence="1">
    <location>
        <begin position="21"/>
        <end position="40"/>
    </location>
</feature>
<accession>A0A6J6JKT9</accession>
<feature type="transmembrane region" description="Helical" evidence="1">
    <location>
        <begin position="99"/>
        <end position="122"/>
    </location>
</feature>
<sequence length="123" mass="13095">MTEKDLVELWNDKRSQLIKTQFHSLVALAVLVALSVMGFADEASQGSIIFAAAFLVTVGSLGILTQFAIIREARSVVEELGKLSKLGAVAQNISRSGTFLNLTQALMVVFSLGIIAAFALAVL</sequence>
<keyword evidence="1" id="KW-0812">Transmembrane</keyword>
<gene>
    <name evidence="2" type="ORF">UFOPK2158_00320</name>
</gene>
<protein>
    <submittedName>
        <fullName evidence="2">Unannotated protein</fullName>
    </submittedName>
</protein>
<reference evidence="2" key="1">
    <citation type="submission" date="2020-05" db="EMBL/GenBank/DDBJ databases">
        <authorList>
            <person name="Chiriac C."/>
            <person name="Salcher M."/>
            <person name="Ghai R."/>
            <person name="Kavagutti S V."/>
        </authorList>
    </citation>
    <scope>NUCLEOTIDE SEQUENCE</scope>
</reference>
<keyword evidence="1" id="KW-0472">Membrane</keyword>
<evidence type="ECO:0000256" key="1">
    <source>
        <dbReference type="SAM" id="Phobius"/>
    </source>
</evidence>
<dbReference type="EMBL" id="CAEZVY010000022">
    <property type="protein sequence ID" value="CAB4637951.1"/>
    <property type="molecule type" value="Genomic_DNA"/>
</dbReference>